<keyword evidence="1" id="KW-1133">Transmembrane helix</keyword>
<dbReference type="InterPro" id="IPR052155">
    <property type="entry name" value="Biofilm_reg_signaling"/>
</dbReference>
<feature type="domain" description="GGDEF" evidence="4">
    <location>
        <begin position="457"/>
        <end position="590"/>
    </location>
</feature>
<dbReference type="PROSITE" id="PS50883">
    <property type="entry name" value="EAL"/>
    <property type="match status" value="1"/>
</dbReference>
<keyword evidence="6" id="KW-1185">Reference proteome</keyword>
<dbReference type="RefSeq" id="WP_214156038.1">
    <property type="nucleotide sequence ID" value="NZ_JAHBAY010000004.1"/>
</dbReference>
<keyword evidence="1" id="KW-0472">Membrane</keyword>
<dbReference type="Gene3D" id="3.20.20.450">
    <property type="entry name" value="EAL domain"/>
    <property type="match status" value="1"/>
</dbReference>
<evidence type="ECO:0000256" key="1">
    <source>
        <dbReference type="SAM" id="Phobius"/>
    </source>
</evidence>
<dbReference type="PANTHER" id="PTHR44757:SF2">
    <property type="entry name" value="BIOFILM ARCHITECTURE MAINTENANCE PROTEIN MBAA"/>
    <property type="match status" value="1"/>
</dbReference>
<feature type="transmembrane region" description="Helical" evidence="1">
    <location>
        <begin position="179"/>
        <end position="201"/>
    </location>
</feature>
<dbReference type="PROSITE" id="PS50112">
    <property type="entry name" value="PAS"/>
    <property type="match status" value="1"/>
</dbReference>
<organism evidence="5 6">
    <name type="scientific">Kineosporia corallincola</name>
    <dbReference type="NCBI Taxonomy" id="2835133"/>
    <lineage>
        <taxon>Bacteria</taxon>
        <taxon>Bacillati</taxon>
        <taxon>Actinomycetota</taxon>
        <taxon>Actinomycetes</taxon>
        <taxon>Kineosporiales</taxon>
        <taxon>Kineosporiaceae</taxon>
        <taxon>Kineosporia</taxon>
    </lineage>
</organism>
<dbReference type="SUPFAM" id="SSF55785">
    <property type="entry name" value="PYP-like sensor domain (PAS domain)"/>
    <property type="match status" value="1"/>
</dbReference>
<dbReference type="Proteomes" id="UP001197247">
    <property type="component" value="Unassembled WGS sequence"/>
</dbReference>
<keyword evidence="1" id="KW-0812">Transmembrane</keyword>
<feature type="transmembrane region" description="Helical" evidence="1">
    <location>
        <begin position="121"/>
        <end position="140"/>
    </location>
</feature>
<feature type="domain" description="EAL" evidence="3">
    <location>
        <begin position="599"/>
        <end position="849"/>
    </location>
</feature>
<dbReference type="InterPro" id="IPR000160">
    <property type="entry name" value="GGDEF_dom"/>
</dbReference>
<feature type="transmembrane region" description="Helical" evidence="1">
    <location>
        <begin position="152"/>
        <end position="173"/>
    </location>
</feature>
<dbReference type="InterPro" id="IPR035919">
    <property type="entry name" value="EAL_sf"/>
</dbReference>
<dbReference type="SMART" id="SM00267">
    <property type="entry name" value="GGDEF"/>
    <property type="match status" value="1"/>
</dbReference>
<dbReference type="InterPro" id="IPR029787">
    <property type="entry name" value="Nucleotide_cyclase"/>
</dbReference>
<gene>
    <name evidence="5" type="ORF">KIH74_12485</name>
</gene>
<feature type="domain" description="PAS" evidence="2">
    <location>
        <begin position="270"/>
        <end position="326"/>
    </location>
</feature>
<dbReference type="NCBIfam" id="TIGR00229">
    <property type="entry name" value="sensory_box"/>
    <property type="match status" value="1"/>
</dbReference>
<dbReference type="SMART" id="SM00091">
    <property type="entry name" value="PAS"/>
    <property type="match status" value="1"/>
</dbReference>
<proteinExistence type="predicted"/>
<reference evidence="5 6" key="1">
    <citation type="submission" date="2021-05" db="EMBL/GenBank/DDBJ databases">
        <title>Kineosporia and Streptomyces sp. nov. two new marine actinobacteria isolated from Coral.</title>
        <authorList>
            <person name="Buangrab K."/>
            <person name="Sutthacheep M."/>
            <person name="Yeemin T."/>
            <person name="Harunari E."/>
            <person name="Igarashi Y."/>
            <person name="Kanchanasin P."/>
            <person name="Tanasupawat S."/>
            <person name="Phongsopitanun W."/>
        </authorList>
    </citation>
    <scope>NUCLEOTIDE SEQUENCE [LARGE SCALE GENOMIC DNA]</scope>
    <source>
        <strain evidence="5 6">J2-2</strain>
    </source>
</reference>
<dbReference type="Gene3D" id="3.30.70.270">
    <property type="match status" value="1"/>
</dbReference>
<dbReference type="Pfam" id="PF00563">
    <property type="entry name" value="EAL"/>
    <property type="match status" value="1"/>
</dbReference>
<dbReference type="NCBIfam" id="TIGR00254">
    <property type="entry name" value="GGDEF"/>
    <property type="match status" value="1"/>
</dbReference>
<dbReference type="InterPro" id="IPR013767">
    <property type="entry name" value="PAS_fold"/>
</dbReference>
<evidence type="ECO:0000259" key="2">
    <source>
        <dbReference type="PROSITE" id="PS50112"/>
    </source>
</evidence>
<feature type="transmembrane region" description="Helical" evidence="1">
    <location>
        <begin position="91"/>
        <end position="109"/>
    </location>
</feature>
<evidence type="ECO:0000259" key="3">
    <source>
        <dbReference type="PROSITE" id="PS50883"/>
    </source>
</evidence>
<dbReference type="InterPro" id="IPR043128">
    <property type="entry name" value="Rev_trsase/Diguanyl_cyclase"/>
</dbReference>
<feature type="transmembrane region" description="Helical" evidence="1">
    <location>
        <begin position="58"/>
        <end position="79"/>
    </location>
</feature>
<evidence type="ECO:0000259" key="4">
    <source>
        <dbReference type="PROSITE" id="PS50887"/>
    </source>
</evidence>
<dbReference type="EMBL" id="JAHBAY010000004">
    <property type="protein sequence ID" value="MBT0769747.1"/>
    <property type="molecule type" value="Genomic_DNA"/>
</dbReference>
<dbReference type="SUPFAM" id="SSF55073">
    <property type="entry name" value="Nucleotide cyclase"/>
    <property type="match status" value="1"/>
</dbReference>
<dbReference type="InterPro" id="IPR000014">
    <property type="entry name" value="PAS"/>
</dbReference>
<dbReference type="CDD" id="cd01949">
    <property type="entry name" value="GGDEF"/>
    <property type="match status" value="1"/>
</dbReference>
<dbReference type="Gene3D" id="3.30.450.20">
    <property type="entry name" value="PAS domain"/>
    <property type="match status" value="1"/>
</dbReference>
<evidence type="ECO:0000313" key="6">
    <source>
        <dbReference type="Proteomes" id="UP001197247"/>
    </source>
</evidence>
<dbReference type="CDD" id="cd01948">
    <property type="entry name" value="EAL"/>
    <property type="match status" value="1"/>
</dbReference>
<feature type="transmembrane region" description="Helical" evidence="1">
    <location>
        <begin position="236"/>
        <end position="254"/>
    </location>
</feature>
<dbReference type="InterPro" id="IPR035965">
    <property type="entry name" value="PAS-like_dom_sf"/>
</dbReference>
<sequence>MLIALIATVLAFAGVATANFVVAARQPQLRRGSVISGVGCLAWGGISVAALLGVPDPWFWAVGRPLVLVIFMLASGGVGRLGSARETWDSLVEGLMMMAGLAGFVWIVLHGQTWLTVRPETGWTLAWLVPMVLLCSYAAGLAVRARGDQRRMALLAVLAGGLSLTGDVTALALRNDAGIVFWAAASMVLVRSAVWDTRSTYRNPVLETRPRRLGWWQLPIPFAAALTVFPGARSDVVAAVMLAIISVAVFINIIGQSGQSERLWDDLSARSELYEELLEDTQDVILQVDDFGVIEFANPASNRVLAMRPEQLVGTTLLDYLHPDDQKMAPTVGGAPQWRRGEHRVETRFLPSLPGQPPEPAKAEGMTPRQAAMAGIPDISSGLVGNMWAAQETRWRVIEWGITPREDGGAVLVGRDVSDRVRMQGELVDAAQTDALTGLLNRTAFLEAVNARLAEGQPVAMMFIDLDNFKEVNDTMGHAEGDRLLYRAAECLRQAAGDGDAVARLGGDEFAVMPLNADPDAAHAAAEAVVTAFNGFDETAYGRPSVSASLGLVIADPQVTRTAREVLRDADLAMYRAKQRGGAGVVDFEPWMVERVMEHHRLRGDLETAVRDESLTIYLQPVVDLHTRQWEGFEALVRWPVGAETWSPAQFLPVAEESGLIVPMGAWVLRESLRQLAGWRDEQMGMAVNVSAQQLVGTDFFDITMEALQESGIAPGRLTLEITEQAAIQDLGRTASRLDLLRSEGVHVAIDDFGTGFSSLQYLSRLPVDILKIDRKFVWGLGQQAEDDVLVRSMLGLAAELGLEVIAEGVETRRQAELLLEYGCRLAQGFLFSPPRPIEELRVSDPFVSPAPAMPRIPFPRRAVDDRVPS</sequence>
<dbReference type="SMART" id="SM00052">
    <property type="entry name" value="EAL"/>
    <property type="match status" value="1"/>
</dbReference>
<dbReference type="Pfam" id="PF00990">
    <property type="entry name" value="GGDEF"/>
    <property type="match status" value="1"/>
</dbReference>
<dbReference type="InterPro" id="IPR001633">
    <property type="entry name" value="EAL_dom"/>
</dbReference>
<dbReference type="PANTHER" id="PTHR44757">
    <property type="entry name" value="DIGUANYLATE CYCLASE DGCP"/>
    <property type="match status" value="1"/>
</dbReference>
<accession>A0ABS5TF85</accession>
<dbReference type="CDD" id="cd00130">
    <property type="entry name" value="PAS"/>
    <property type="match status" value="1"/>
</dbReference>
<dbReference type="PROSITE" id="PS50887">
    <property type="entry name" value="GGDEF"/>
    <property type="match status" value="1"/>
</dbReference>
<evidence type="ECO:0000313" key="5">
    <source>
        <dbReference type="EMBL" id="MBT0769747.1"/>
    </source>
</evidence>
<dbReference type="SUPFAM" id="SSF141868">
    <property type="entry name" value="EAL domain-like"/>
    <property type="match status" value="1"/>
</dbReference>
<protein>
    <submittedName>
        <fullName evidence="5">EAL domain-containing protein</fullName>
    </submittedName>
</protein>
<name>A0ABS5TF85_9ACTN</name>
<comment type="caution">
    <text evidence="5">The sequence shown here is derived from an EMBL/GenBank/DDBJ whole genome shotgun (WGS) entry which is preliminary data.</text>
</comment>
<dbReference type="Pfam" id="PF00989">
    <property type="entry name" value="PAS"/>
    <property type="match status" value="1"/>
</dbReference>